<sequence>MPVQLICRVVRYPLFVYCTAHFRRLPQKLSNTHTHTHTQKKGLQILIALRRQTFTRNAGLAIF</sequence>
<protein>
    <submittedName>
        <fullName evidence="1">Uncharacterized protein</fullName>
    </submittedName>
</protein>
<proteinExistence type="predicted"/>
<dbReference type="RefSeq" id="XP_046078195.1">
    <property type="nucleotide sequence ID" value="XM_046214919.1"/>
</dbReference>
<evidence type="ECO:0000313" key="1">
    <source>
        <dbReference type="EMBL" id="KAH8705574.1"/>
    </source>
</evidence>
<organism evidence="1 2">
    <name type="scientific">Talaromyces proteolyticus</name>
    <dbReference type="NCBI Taxonomy" id="1131652"/>
    <lineage>
        <taxon>Eukaryota</taxon>
        <taxon>Fungi</taxon>
        <taxon>Dikarya</taxon>
        <taxon>Ascomycota</taxon>
        <taxon>Pezizomycotina</taxon>
        <taxon>Eurotiomycetes</taxon>
        <taxon>Eurotiomycetidae</taxon>
        <taxon>Eurotiales</taxon>
        <taxon>Trichocomaceae</taxon>
        <taxon>Talaromyces</taxon>
        <taxon>Talaromyces sect. Bacilispori</taxon>
    </lineage>
</organism>
<comment type="caution">
    <text evidence="1">The sequence shown here is derived from an EMBL/GenBank/DDBJ whole genome shotgun (WGS) entry which is preliminary data.</text>
</comment>
<keyword evidence="2" id="KW-1185">Reference proteome</keyword>
<name>A0AAD4L7Z7_9EURO</name>
<dbReference type="AlphaFoldDB" id="A0AAD4L7Z7"/>
<dbReference type="Proteomes" id="UP001201262">
    <property type="component" value="Unassembled WGS sequence"/>
</dbReference>
<dbReference type="EMBL" id="JAJTJA010000001">
    <property type="protein sequence ID" value="KAH8705574.1"/>
    <property type="molecule type" value="Genomic_DNA"/>
</dbReference>
<reference evidence="1" key="1">
    <citation type="submission" date="2021-12" db="EMBL/GenBank/DDBJ databases">
        <title>Convergent genome expansion in fungi linked to evolution of root-endophyte symbiosis.</title>
        <authorList>
            <consortium name="DOE Joint Genome Institute"/>
            <person name="Ke Y.-H."/>
            <person name="Bonito G."/>
            <person name="Liao H.-L."/>
            <person name="Looney B."/>
            <person name="Rojas-Flechas A."/>
            <person name="Nash J."/>
            <person name="Hameed K."/>
            <person name="Schadt C."/>
            <person name="Martin F."/>
            <person name="Crous P.W."/>
            <person name="Miettinen O."/>
            <person name="Magnuson J.K."/>
            <person name="Labbe J."/>
            <person name="Jacobson D."/>
            <person name="Doktycz M.J."/>
            <person name="Veneault-Fourrey C."/>
            <person name="Kuo A."/>
            <person name="Mondo S."/>
            <person name="Calhoun S."/>
            <person name="Riley R."/>
            <person name="Ohm R."/>
            <person name="LaButti K."/>
            <person name="Andreopoulos B."/>
            <person name="Pangilinan J."/>
            <person name="Nolan M."/>
            <person name="Tritt A."/>
            <person name="Clum A."/>
            <person name="Lipzen A."/>
            <person name="Daum C."/>
            <person name="Barry K."/>
            <person name="Grigoriev I.V."/>
            <person name="Vilgalys R."/>
        </authorList>
    </citation>
    <scope>NUCLEOTIDE SEQUENCE</scope>
    <source>
        <strain evidence="1">PMI_201</strain>
    </source>
</reference>
<dbReference type="GeneID" id="70245206"/>
<gene>
    <name evidence="1" type="ORF">BGW36DRAFT_367826</name>
</gene>
<accession>A0AAD4L7Z7</accession>
<evidence type="ECO:0000313" key="2">
    <source>
        <dbReference type="Proteomes" id="UP001201262"/>
    </source>
</evidence>